<feature type="signal peptide" evidence="8">
    <location>
        <begin position="1"/>
        <end position="25"/>
    </location>
</feature>
<dbReference type="Pfam" id="PF10661">
    <property type="entry name" value="EssA"/>
    <property type="match status" value="1"/>
</dbReference>
<feature type="transmembrane region" description="Helical" evidence="7">
    <location>
        <begin position="144"/>
        <end position="163"/>
    </location>
</feature>
<dbReference type="GO" id="GO:0005886">
    <property type="term" value="C:plasma membrane"/>
    <property type="evidence" value="ECO:0007669"/>
    <property type="project" value="UniProtKB-SubCell"/>
</dbReference>
<proteinExistence type="inferred from homology"/>
<evidence type="ECO:0000256" key="4">
    <source>
        <dbReference type="ARBA" id="ARBA00022692"/>
    </source>
</evidence>
<dbReference type="InterPro" id="IPR034026">
    <property type="entry name" value="EssA"/>
</dbReference>
<evidence type="ECO:0000256" key="7">
    <source>
        <dbReference type="SAM" id="Phobius"/>
    </source>
</evidence>
<dbReference type="RefSeq" id="WP_185389396.1">
    <property type="nucleotide sequence ID" value="NZ_JAARQN010000009.1"/>
</dbReference>
<organism evidence="9 10">
    <name type="scientific">Listeria newyorkensis</name>
    <dbReference type="NCBI Taxonomy" id="1497681"/>
    <lineage>
        <taxon>Bacteria</taxon>
        <taxon>Bacillati</taxon>
        <taxon>Bacillota</taxon>
        <taxon>Bacilli</taxon>
        <taxon>Bacillales</taxon>
        <taxon>Listeriaceae</taxon>
        <taxon>Listeria</taxon>
    </lineage>
</organism>
<gene>
    <name evidence="9" type="primary">essA</name>
    <name evidence="9" type="ORF">HB850_10510</name>
</gene>
<protein>
    <submittedName>
        <fullName evidence="9">Type VII secretion protein EssA</fullName>
    </submittedName>
</protein>
<keyword evidence="4 7" id="KW-0812">Transmembrane</keyword>
<evidence type="ECO:0000313" key="10">
    <source>
        <dbReference type="Proteomes" id="UP000569903"/>
    </source>
</evidence>
<reference evidence="9 10" key="1">
    <citation type="submission" date="2020-03" db="EMBL/GenBank/DDBJ databases">
        <title>Soil Listeria distribution.</title>
        <authorList>
            <person name="Liao J."/>
            <person name="Wiedmann M."/>
        </authorList>
    </citation>
    <scope>NUCLEOTIDE SEQUENCE [LARGE SCALE GENOMIC DNA]</scope>
    <source>
        <strain evidence="9 10">FSL L7-1614</strain>
    </source>
</reference>
<sequence>MKRKKSVISVLLMGTLLLMPVGVLAVENDDSYLGDDGKMEMQLDRATKTADEKNAEMDTEQTELEKLGITLFTPDAERNAAEIKAQEKKEMDDVKNSLFTGESTKDNSVQVMKASLFTEKEDAAASSETAALGQNEPEKESKTIWWVLSGIVLAVAALLYTVVRKVWE</sequence>
<keyword evidence="6 7" id="KW-0472">Membrane</keyword>
<evidence type="ECO:0000256" key="5">
    <source>
        <dbReference type="ARBA" id="ARBA00022989"/>
    </source>
</evidence>
<accession>A0A841YWI8</accession>
<keyword evidence="3" id="KW-1003">Cell membrane</keyword>
<keyword evidence="8" id="KW-0732">Signal</keyword>
<dbReference type="AlphaFoldDB" id="A0A841YWI8"/>
<evidence type="ECO:0000256" key="3">
    <source>
        <dbReference type="ARBA" id="ARBA00022475"/>
    </source>
</evidence>
<dbReference type="NCBIfam" id="TIGR03927">
    <property type="entry name" value="T7SS_EssA_Firm"/>
    <property type="match status" value="1"/>
</dbReference>
<keyword evidence="5 7" id="KW-1133">Transmembrane helix</keyword>
<dbReference type="InterPro" id="IPR018920">
    <property type="entry name" value="EssA/YueC"/>
</dbReference>
<feature type="chain" id="PRO_5032965969" evidence="8">
    <location>
        <begin position="26"/>
        <end position="168"/>
    </location>
</feature>
<evidence type="ECO:0000256" key="8">
    <source>
        <dbReference type="SAM" id="SignalP"/>
    </source>
</evidence>
<evidence type="ECO:0000313" key="9">
    <source>
        <dbReference type="EMBL" id="MBC1458191.1"/>
    </source>
</evidence>
<evidence type="ECO:0000256" key="2">
    <source>
        <dbReference type="ARBA" id="ARBA00008570"/>
    </source>
</evidence>
<name>A0A841YWI8_9LIST</name>
<comment type="similarity">
    <text evidence="2">Belongs to the EssA family.</text>
</comment>
<comment type="caution">
    <text evidence="9">The sequence shown here is derived from an EMBL/GenBank/DDBJ whole genome shotgun (WGS) entry which is preliminary data.</text>
</comment>
<evidence type="ECO:0000256" key="1">
    <source>
        <dbReference type="ARBA" id="ARBA00004162"/>
    </source>
</evidence>
<comment type="subcellular location">
    <subcellularLocation>
        <location evidence="1">Cell membrane</location>
        <topology evidence="1">Single-pass membrane protein</topology>
    </subcellularLocation>
</comment>
<dbReference type="EMBL" id="JAARQN010000009">
    <property type="protein sequence ID" value="MBC1458191.1"/>
    <property type="molecule type" value="Genomic_DNA"/>
</dbReference>
<dbReference type="Proteomes" id="UP000569903">
    <property type="component" value="Unassembled WGS sequence"/>
</dbReference>
<evidence type="ECO:0000256" key="6">
    <source>
        <dbReference type="ARBA" id="ARBA00023136"/>
    </source>
</evidence>